<dbReference type="SMART" id="SM00382">
    <property type="entry name" value="AAA"/>
    <property type="match status" value="1"/>
</dbReference>
<keyword evidence="3" id="KW-0963">Cytoplasm</keyword>
<dbReference type="InterPro" id="IPR025943">
    <property type="entry name" value="Sigma_54_int_dom_ATP-bd_2"/>
</dbReference>
<dbReference type="InterPro" id="IPR003593">
    <property type="entry name" value="AAA+_ATPase"/>
</dbReference>
<dbReference type="FunFam" id="3.40.50.300:FF:000006">
    <property type="entry name" value="DNA-binding transcriptional regulator NtrC"/>
    <property type="match status" value="1"/>
</dbReference>
<evidence type="ECO:0000256" key="6">
    <source>
        <dbReference type="ARBA" id="ARBA00022741"/>
    </source>
</evidence>
<evidence type="ECO:0000256" key="13">
    <source>
        <dbReference type="ARBA" id="ARBA00023231"/>
    </source>
</evidence>
<keyword evidence="8" id="KW-0902">Two-component regulatory system</keyword>
<feature type="domain" description="Response regulatory" evidence="18">
    <location>
        <begin position="3"/>
        <end position="117"/>
    </location>
</feature>
<evidence type="ECO:0000259" key="17">
    <source>
        <dbReference type="PROSITE" id="PS50045"/>
    </source>
</evidence>
<proteinExistence type="predicted"/>
<dbReference type="PRINTS" id="PR01590">
    <property type="entry name" value="HTHFIS"/>
</dbReference>
<dbReference type="KEGG" id="llh:I41_32900"/>
<evidence type="ECO:0000256" key="11">
    <source>
        <dbReference type="ARBA" id="ARBA00023159"/>
    </source>
</evidence>
<evidence type="ECO:0000256" key="7">
    <source>
        <dbReference type="ARBA" id="ARBA00022840"/>
    </source>
</evidence>
<evidence type="ECO:0000256" key="15">
    <source>
        <dbReference type="ARBA" id="ARBA00031910"/>
    </source>
</evidence>
<organism evidence="19 20">
    <name type="scientific">Lacipirellula limnantheis</name>
    <dbReference type="NCBI Taxonomy" id="2528024"/>
    <lineage>
        <taxon>Bacteria</taxon>
        <taxon>Pseudomonadati</taxon>
        <taxon>Planctomycetota</taxon>
        <taxon>Planctomycetia</taxon>
        <taxon>Pirellulales</taxon>
        <taxon>Lacipirellulaceae</taxon>
        <taxon>Lacipirellula</taxon>
    </lineage>
</organism>
<dbReference type="Gene3D" id="1.10.8.60">
    <property type="match status" value="1"/>
</dbReference>
<dbReference type="Pfam" id="PF00158">
    <property type="entry name" value="Sigma54_activat"/>
    <property type="match status" value="1"/>
</dbReference>
<dbReference type="PANTHER" id="PTHR32071">
    <property type="entry name" value="TRANSCRIPTIONAL REGULATORY PROTEIN"/>
    <property type="match status" value="1"/>
</dbReference>
<dbReference type="Pfam" id="PF25601">
    <property type="entry name" value="AAA_lid_14"/>
    <property type="match status" value="1"/>
</dbReference>
<evidence type="ECO:0000256" key="16">
    <source>
        <dbReference type="PROSITE-ProRule" id="PRU00169"/>
    </source>
</evidence>
<keyword evidence="11" id="KW-0010">Activator</keyword>
<dbReference type="SUPFAM" id="SSF52540">
    <property type="entry name" value="P-loop containing nucleoside triphosphate hydrolases"/>
    <property type="match status" value="1"/>
</dbReference>
<comment type="subcellular location">
    <subcellularLocation>
        <location evidence="1">Cytoplasm</location>
    </subcellularLocation>
</comment>
<evidence type="ECO:0000259" key="18">
    <source>
        <dbReference type="PROSITE" id="PS50110"/>
    </source>
</evidence>
<dbReference type="PANTHER" id="PTHR32071:SF95">
    <property type="entry name" value="DNA-BINDING TRANSCRIPTIONAL REGULATOR NTRC"/>
    <property type="match status" value="1"/>
</dbReference>
<evidence type="ECO:0000256" key="5">
    <source>
        <dbReference type="ARBA" id="ARBA00022553"/>
    </source>
</evidence>
<dbReference type="AlphaFoldDB" id="A0A517U0D9"/>
<evidence type="ECO:0000256" key="14">
    <source>
        <dbReference type="ARBA" id="ARBA00029881"/>
    </source>
</evidence>
<evidence type="ECO:0000256" key="12">
    <source>
        <dbReference type="ARBA" id="ARBA00023163"/>
    </source>
</evidence>
<name>A0A517U0D9_9BACT</name>
<dbReference type="InterPro" id="IPR058031">
    <property type="entry name" value="AAA_lid_NorR"/>
</dbReference>
<gene>
    <name evidence="19" type="primary">glnG_2</name>
    <name evidence="19" type="ORF">I41_32900</name>
</gene>
<evidence type="ECO:0000256" key="1">
    <source>
        <dbReference type="ARBA" id="ARBA00004496"/>
    </source>
</evidence>
<dbReference type="GO" id="GO:0006355">
    <property type="term" value="P:regulation of DNA-templated transcription"/>
    <property type="evidence" value="ECO:0007669"/>
    <property type="project" value="InterPro"/>
</dbReference>
<dbReference type="OrthoDB" id="7476585at2"/>
<evidence type="ECO:0000256" key="3">
    <source>
        <dbReference type="ARBA" id="ARBA00022490"/>
    </source>
</evidence>
<sequence length="470" mass="50469">MSKILVVDDEPSICWGLSRLAESLGHQVQVASSAEQGVTLAAEFHPDVIVLDVRLPGVDGLTAMKLFRRLSEQTPIIVITAFGDLKTAVTAVEQGAFEYILKPFDLHEIRTAIERALRRTPPGASAATIAASSAGVEGMLGCSPAMQVAFKRIALAAASEAAVLLTGESGVGKELAALAMHRHSPRATGPFVAVNMAALSANLAEAELFGHVEGAFTGATQTRRGLLAQANGGTLFIDEVAEIPPSIQVKLLRALDQGEILPVGADRPVKTEFRVVSATHQDLHQLVDRGEFRHDLFYRLCTFEISLPPLRDRPQDVPLLANYFAGQFGNGRAVLAQETIDELLRRPWYGNVRELRKAIEHALVLARSGSVLPSHLPAPLPSFQSSSSPKTAEGRLNEAVTELAQSLLKNPELNGDVYDRFLQVVEKPLLTTALSQSGNQCAPAARVLGLHRTTLKRKLDQHGIADGGAE</sequence>
<dbReference type="InterPro" id="IPR009057">
    <property type="entry name" value="Homeodomain-like_sf"/>
</dbReference>
<reference evidence="19 20" key="1">
    <citation type="submission" date="2019-02" db="EMBL/GenBank/DDBJ databases">
        <title>Deep-cultivation of Planctomycetes and their phenomic and genomic characterization uncovers novel biology.</title>
        <authorList>
            <person name="Wiegand S."/>
            <person name="Jogler M."/>
            <person name="Boedeker C."/>
            <person name="Pinto D."/>
            <person name="Vollmers J."/>
            <person name="Rivas-Marin E."/>
            <person name="Kohn T."/>
            <person name="Peeters S.H."/>
            <person name="Heuer A."/>
            <person name="Rast P."/>
            <person name="Oberbeckmann S."/>
            <person name="Bunk B."/>
            <person name="Jeske O."/>
            <person name="Meyerdierks A."/>
            <person name="Storesund J.E."/>
            <person name="Kallscheuer N."/>
            <person name="Luecker S."/>
            <person name="Lage O.M."/>
            <person name="Pohl T."/>
            <person name="Merkel B.J."/>
            <person name="Hornburger P."/>
            <person name="Mueller R.-W."/>
            <person name="Bruemmer F."/>
            <person name="Labrenz M."/>
            <person name="Spormann A.M."/>
            <person name="Op den Camp H."/>
            <person name="Overmann J."/>
            <person name="Amann R."/>
            <person name="Jetten M.S.M."/>
            <person name="Mascher T."/>
            <person name="Medema M.H."/>
            <person name="Devos D.P."/>
            <person name="Kaster A.-K."/>
            <person name="Ovreas L."/>
            <person name="Rohde M."/>
            <person name="Galperin M.Y."/>
            <person name="Jogler C."/>
        </authorList>
    </citation>
    <scope>NUCLEOTIDE SEQUENCE [LARGE SCALE GENOMIC DNA]</scope>
    <source>
        <strain evidence="19 20">I41</strain>
    </source>
</reference>
<evidence type="ECO:0000256" key="2">
    <source>
        <dbReference type="ARBA" id="ARBA00019059"/>
    </source>
</evidence>
<dbReference type="Gene3D" id="1.10.10.60">
    <property type="entry name" value="Homeodomain-like"/>
    <property type="match status" value="1"/>
</dbReference>
<accession>A0A517U0D9</accession>
<keyword evidence="7" id="KW-0067">ATP-binding</keyword>
<evidence type="ECO:0000256" key="8">
    <source>
        <dbReference type="ARBA" id="ARBA00023012"/>
    </source>
</evidence>
<dbReference type="RefSeq" id="WP_145433888.1">
    <property type="nucleotide sequence ID" value="NZ_CP036339.1"/>
</dbReference>
<dbReference type="GO" id="GO:0000160">
    <property type="term" value="P:phosphorelay signal transduction system"/>
    <property type="evidence" value="ECO:0007669"/>
    <property type="project" value="UniProtKB-KW"/>
</dbReference>
<dbReference type="InterPro" id="IPR027417">
    <property type="entry name" value="P-loop_NTPase"/>
</dbReference>
<dbReference type="SUPFAM" id="SSF52172">
    <property type="entry name" value="CheY-like"/>
    <property type="match status" value="1"/>
</dbReference>
<keyword evidence="13" id="KW-0535">Nitrogen fixation</keyword>
<dbReference type="InterPro" id="IPR001789">
    <property type="entry name" value="Sig_transdc_resp-reg_receiver"/>
</dbReference>
<evidence type="ECO:0000256" key="9">
    <source>
        <dbReference type="ARBA" id="ARBA00023015"/>
    </source>
</evidence>
<keyword evidence="10" id="KW-0238">DNA-binding</keyword>
<dbReference type="InterPro" id="IPR002078">
    <property type="entry name" value="Sigma_54_int"/>
</dbReference>
<keyword evidence="4" id="KW-0678">Repressor</keyword>
<dbReference type="PROSITE" id="PS00676">
    <property type="entry name" value="SIGMA54_INTERACT_2"/>
    <property type="match status" value="1"/>
</dbReference>
<evidence type="ECO:0000313" key="19">
    <source>
        <dbReference type="EMBL" id="QDT74096.1"/>
    </source>
</evidence>
<dbReference type="GO" id="GO:0005524">
    <property type="term" value="F:ATP binding"/>
    <property type="evidence" value="ECO:0007669"/>
    <property type="project" value="UniProtKB-KW"/>
</dbReference>
<dbReference type="Gene3D" id="3.40.50.2300">
    <property type="match status" value="1"/>
</dbReference>
<dbReference type="EMBL" id="CP036339">
    <property type="protein sequence ID" value="QDT74096.1"/>
    <property type="molecule type" value="Genomic_DNA"/>
</dbReference>
<feature type="modified residue" description="4-aspartylphosphate" evidence="16">
    <location>
        <position position="52"/>
    </location>
</feature>
<evidence type="ECO:0000313" key="20">
    <source>
        <dbReference type="Proteomes" id="UP000317909"/>
    </source>
</evidence>
<keyword evidence="12" id="KW-0804">Transcription</keyword>
<dbReference type="PROSITE" id="PS50110">
    <property type="entry name" value="RESPONSE_REGULATORY"/>
    <property type="match status" value="1"/>
</dbReference>
<dbReference type="GO" id="GO:0043565">
    <property type="term" value="F:sequence-specific DNA binding"/>
    <property type="evidence" value="ECO:0007669"/>
    <property type="project" value="InterPro"/>
</dbReference>
<dbReference type="SUPFAM" id="SSF46689">
    <property type="entry name" value="Homeodomain-like"/>
    <property type="match status" value="1"/>
</dbReference>
<dbReference type="Pfam" id="PF02954">
    <property type="entry name" value="HTH_8"/>
    <property type="match status" value="1"/>
</dbReference>
<keyword evidence="5 16" id="KW-0597">Phosphoprotein</keyword>
<dbReference type="Proteomes" id="UP000317909">
    <property type="component" value="Chromosome"/>
</dbReference>
<dbReference type="InterPro" id="IPR002197">
    <property type="entry name" value="HTH_Fis"/>
</dbReference>
<dbReference type="Pfam" id="PF00072">
    <property type="entry name" value="Response_reg"/>
    <property type="match status" value="1"/>
</dbReference>
<keyword evidence="6" id="KW-0547">Nucleotide-binding</keyword>
<dbReference type="CDD" id="cd00009">
    <property type="entry name" value="AAA"/>
    <property type="match status" value="1"/>
</dbReference>
<dbReference type="GO" id="GO:0005737">
    <property type="term" value="C:cytoplasm"/>
    <property type="evidence" value="ECO:0007669"/>
    <property type="project" value="UniProtKB-SubCell"/>
</dbReference>
<evidence type="ECO:0000256" key="4">
    <source>
        <dbReference type="ARBA" id="ARBA00022491"/>
    </source>
</evidence>
<protein>
    <recommendedName>
        <fullName evidence="2">DNA-binding transcriptional regulator NtrC</fullName>
    </recommendedName>
    <alternativeName>
        <fullName evidence="14">Nitrogen regulation protein NR(I)</fullName>
    </alternativeName>
    <alternativeName>
        <fullName evidence="15">Nitrogen regulator I</fullName>
    </alternativeName>
</protein>
<dbReference type="CDD" id="cd00156">
    <property type="entry name" value="REC"/>
    <property type="match status" value="1"/>
</dbReference>
<dbReference type="Gene3D" id="3.40.50.300">
    <property type="entry name" value="P-loop containing nucleotide triphosphate hydrolases"/>
    <property type="match status" value="1"/>
</dbReference>
<feature type="domain" description="Sigma-54 factor interaction" evidence="17">
    <location>
        <begin position="139"/>
        <end position="364"/>
    </location>
</feature>
<dbReference type="SMART" id="SM00448">
    <property type="entry name" value="REC"/>
    <property type="match status" value="1"/>
</dbReference>
<evidence type="ECO:0000256" key="10">
    <source>
        <dbReference type="ARBA" id="ARBA00023125"/>
    </source>
</evidence>
<dbReference type="PROSITE" id="PS50045">
    <property type="entry name" value="SIGMA54_INTERACT_4"/>
    <property type="match status" value="1"/>
</dbReference>
<keyword evidence="9" id="KW-0805">Transcription regulation</keyword>
<dbReference type="InterPro" id="IPR011006">
    <property type="entry name" value="CheY-like_superfamily"/>
</dbReference>
<keyword evidence="20" id="KW-1185">Reference proteome</keyword>